<feature type="transmembrane region" description="Helical" evidence="9">
    <location>
        <begin position="369"/>
        <end position="387"/>
    </location>
</feature>
<dbReference type="HOGENOM" id="CLU_018614_3_0_11"/>
<evidence type="ECO:0000256" key="9">
    <source>
        <dbReference type="HAMAP-Rule" id="MF_00275"/>
    </source>
</evidence>
<proteinExistence type="inferred from homology"/>
<evidence type="ECO:0000256" key="4">
    <source>
        <dbReference type="ARBA" id="ARBA00022692"/>
    </source>
</evidence>
<dbReference type="Pfam" id="PF03814">
    <property type="entry name" value="KdpA"/>
    <property type="match status" value="1"/>
</dbReference>
<dbReference type="STRING" id="1618207.UM93_10360"/>
<evidence type="ECO:0000313" key="11">
    <source>
        <dbReference type="Proteomes" id="UP000061839"/>
    </source>
</evidence>
<keyword evidence="8 9" id="KW-0472">Membrane</keyword>
<keyword evidence="1 9" id="KW-0813">Transport</keyword>
<dbReference type="KEGG" id="ari:UM93_10360"/>
<keyword evidence="5 9" id="KW-0630">Potassium</keyword>
<keyword evidence="11" id="KW-1185">Reference proteome</keyword>
<comment type="function">
    <text evidence="9">Part of the high-affinity ATP-driven potassium transport (or Kdp) system, which catalyzes the hydrolysis of ATP coupled with the electrogenic transport of potassium into the cytoplasm. This subunit binds the extracellular potassium ions and delivers the ions to the membrane domain of KdpB through an intramembrane tunnel.</text>
</comment>
<comment type="subunit">
    <text evidence="9">The system is composed of three essential subunits: KdpA, KdpB and KdpC.</text>
</comment>
<comment type="caution">
    <text evidence="9">Lacks conserved residue(s) required for the propagation of feature annotation.</text>
</comment>
<evidence type="ECO:0000313" key="10">
    <source>
        <dbReference type="EMBL" id="AJT41817.1"/>
    </source>
</evidence>
<keyword evidence="6 9" id="KW-1133">Transmembrane helix</keyword>
<dbReference type="GO" id="GO:0030955">
    <property type="term" value="F:potassium ion binding"/>
    <property type="evidence" value="ECO:0007669"/>
    <property type="project" value="UniProtKB-UniRule"/>
</dbReference>
<dbReference type="InterPro" id="IPR004623">
    <property type="entry name" value="KdpA"/>
</dbReference>
<evidence type="ECO:0000256" key="6">
    <source>
        <dbReference type="ARBA" id="ARBA00022989"/>
    </source>
</evidence>
<comment type="similarity">
    <text evidence="9">Belongs to the KdpA family.</text>
</comment>
<dbReference type="PIRSF" id="PIRSF001294">
    <property type="entry name" value="K_ATPaseA"/>
    <property type="match status" value="1"/>
</dbReference>
<evidence type="ECO:0000256" key="5">
    <source>
        <dbReference type="ARBA" id="ARBA00022958"/>
    </source>
</evidence>
<dbReference type="Proteomes" id="UP000061839">
    <property type="component" value="Chromosome"/>
</dbReference>
<feature type="transmembrane region" description="Helical" evidence="9">
    <location>
        <begin position="248"/>
        <end position="268"/>
    </location>
</feature>
<keyword evidence="4 9" id="KW-0812">Transmembrane</keyword>
<gene>
    <name evidence="9" type="primary">kdpA</name>
    <name evidence="10" type="ORF">UM93_10360</name>
</gene>
<keyword evidence="3 9" id="KW-0633">Potassium transport</keyword>
<evidence type="ECO:0000256" key="8">
    <source>
        <dbReference type="ARBA" id="ARBA00023136"/>
    </source>
</evidence>
<sequence length="547" mass="57533">MILSLASLFTQLAILLVLLALAHKPLGLYMAKVFESSKNYLPERIFYRLAGVDAGADQKWSTYLRSVLAFSVVGILFIFLMQRLQGLLPGQGAAVDPWVAMNTAISFVTNTNWQTYVPETTVGILVQMLLLAVQNFLSAAVGISVAVALIRGIKRAKTEQLGNFWVDLARASFRILLPIAFIGAVVFVITGVVQNFTMGTEVHNAALGVGQTIPGGPVASQEAIKLLGTNGGGYFNANSAHPFENPNAYSNLFSILLILVIPFSLPYSYGRMVGQQRQGYTILSVMAGLWAASTALMAWAMASAPAASGEGYEQRFGPAASSLFATATTATSTGAVDVAHDSLTPLAGGMAMLNMMLGEVAPGGVGSGLYGMLVLAIISVFIAGLMVGRTPEFMGKKITAKQMKLAAMYILVTPTLVLAMTGITMLLPEQLSNAPANGPHQFSEVLYAFTSAANNNGSAFGGITSSGPYFATMLGLAMFLGRFIPIILVLALAGSLAQQRRVPESSGTVPTHGALFGSLLLVISVVLTALTYFPALALGPLAEGLSR</sequence>
<dbReference type="GO" id="GO:0005886">
    <property type="term" value="C:plasma membrane"/>
    <property type="evidence" value="ECO:0007669"/>
    <property type="project" value="UniProtKB-SubCell"/>
</dbReference>
<dbReference type="OrthoDB" id="9763796at2"/>
<feature type="transmembrane region" description="Helical" evidence="9">
    <location>
        <begin position="125"/>
        <end position="150"/>
    </location>
</feature>
<dbReference type="PANTHER" id="PTHR30607:SF2">
    <property type="entry name" value="POTASSIUM-TRANSPORTING ATPASE POTASSIUM-BINDING SUBUNIT"/>
    <property type="match status" value="1"/>
</dbReference>
<name>A0A0D4BZE4_9MICC</name>
<evidence type="ECO:0000256" key="2">
    <source>
        <dbReference type="ARBA" id="ARBA00022475"/>
    </source>
</evidence>
<feature type="transmembrane region" description="Helical" evidence="9">
    <location>
        <begin position="408"/>
        <end position="427"/>
    </location>
</feature>
<comment type="subcellular location">
    <subcellularLocation>
        <location evidence="9">Cell membrane</location>
        <topology evidence="9">Multi-pass membrane protein</topology>
    </subcellularLocation>
</comment>
<protein>
    <recommendedName>
        <fullName evidence="9">Potassium-transporting ATPase potassium-binding subunit</fullName>
    </recommendedName>
    <alternativeName>
        <fullName evidence="9">ATP phosphohydrolase [potassium-transporting] A chain</fullName>
    </alternativeName>
    <alternativeName>
        <fullName evidence="9">Potassium-binding and translocating subunit A</fullName>
    </alternativeName>
    <alternativeName>
        <fullName evidence="9">Potassium-translocating ATPase A chain</fullName>
    </alternativeName>
</protein>
<dbReference type="GO" id="GO:0008556">
    <property type="term" value="F:P-type potassium transmembrane transporter activity"/>
    <property type="evidence" value="ECO:0007669"/>
    <property type="project" value="InterPro"/>
</dbReference>
<dbReference type="AlphaFoldDB" id="A0A0D4BZE4"/>
<dbReference type="PANTHER" id="PTHR30607">
    <property type="entry name" value="POTASSIUM-TRANSPORTING ATPASE A CHAIN"/>
    <property type="match status" value="1"/>
</dbReference>
<dbReference type="PATRIC" id="fig|1618207.4.peg.2102"/>
<reference evidence="10 11" key="1">
    <citation type="journal article" date="2015" name="Genome Announc.">
        <title>Complete Genome Sequencing of Protease-Producing Novel Arthrobacter sp. Strain IHBB 11108 Using PacBio Single-Molecule Real-Time Sequencing Technology.</title>
        <authorList>
            <person name="Kiran S."/>
            <person name="Swarnkar M.K."/>
            <person name="Pal M."/>
            <person name="Thakur R."/>
            <person name="Tewari R."/>
            <person name="Singh A.K."/>
            <person name="Gulati A."/>
        </authorList>
    </citation>
    <scope>NUCLEOTIDE SEQUENCE [LARGE SCALE GENOMIC DNA]</scope>
    <source>
        <strain evidence="10 11">IHBB 11108</strain>
    </source>
</reference>
<dbReference type="HAMAP" id="MF_00275">
    <property type="entry name" value="KdpA"/>
    <property type="match status" value="1"/>
</dbReference>
<dbReference type="EMBL" id="CP011005">
    <property type="protein sequence ID" value="AJT41817.1"/>
    <property type="molecule type" value="Genomic_DNA"/>
</dbReference>
<evidence type="ECO:0000256" key="7">
    <source>
        <dbReference type="ARBA" id="ARBA00023065"/>
    </source>
</evidence>
<evidence type="ECO:0000256" key="3">
    <source>
        <dbReference type="ARBA" id="ARBA00022538"/>
    </source>
</evidence>
<feature type="transmembrane region" description="Helical" evidence="9">
    <location>
        <begin position="514"/>
        <end position="537"/>
    </location>
</feature>
<feature type="transmembrane region" description="Helical" evidence="9">
    <location>
        <begin position="280"/>
        <end position="302"/>
    </location>
</feature>
<organism evidence="10 11">
    <name type="scientific">Psychromicrobium lacuslunae</name>
    <dbReference type="NCBI Taxonomy" id="1618207"/>
    <lineage>
        <taxon>Bacteria</taxon>
        <taxon>Bacillati</taxon>
        <taxon>Actinomycetota</taxon>
        <taxon>Actinomycetes</taxon>
        <taxon>Micrococcales</taxon>
        <taxon>Micrococcaceae</taxon>
        <taxon>Psychromicrobium</taxon>
    </lineage>
</organism>
<keyword evidence="7 9" id="KW-0406">Ion transport</keyword>
<feature type="transmembrane region" description="Helical" evidence="9">
    <location>
        <begin position="469"/>
        <end position="493"/>
    </location>
</feature>
<feature type="transmembrane region" description="Helical" evidence="9">
    <location>
        <begin position="63"/>
        <end position="81"/>
    </location>
</feature>
<keyword evidence="2 9" id="KW-1003">Cell membrane</keyword>
<accession>A0A0D4BZE4</accession>
<dbReference type="RefSeq" id="WP_045075431.1">
    <property type="nucleotide sequence ID" value="NZ_CP011005.1"/>
</dbReference>
<evidence type="ECO:0000256" key="1">
    <source>
        <dbReference type="ARBA" id="ARBA00022448"/>
    </source>
</evidence>
<feature type="transmembrane region" description="Helical" evidence="9">
    <location>
        <begin position="171"/>
        <end position="193"/>
    </location>
</feature>
<dbReference type="NCBIfam" id="TIGR00680">
    <property type="entry name" value="kdpA"/>
    <property type="match status" value="1"/>
</dbReference>